<proteinExistence type="predicted"/>
<feature type="non-terminal residue" evidence="1">
    <location>
        <position position="317"/>
    </location>
</feature>
<organism evidence="1">
    <name type="scientific">marine sediment metagenome</name>
    <dbReference type="NCBI Taxonomy" id="412755"/>
    <lineage>
        <taxon>unclassified sequences</taxon>
        <taxon>metagenomes</taxon>
        <taxon>ecological metagenomes</taxon>
    </lineage>
</organism>
<gene>
    <name evidence="1" type="ORF">LCGC14_2019740</name>
</gene>
<evidence type="ECO:0000313" key="1">
    <source>
        <dbReference type="EMBL" id="KKL78949.1"/>
    </source>
</evidence>
<dbReference type="EMBL" id="LAZR01023308">
    <property type="protein sequence ID" value="KKL78949.1"/>
    <property type="molecule type" value="Genomic_DNA"/>
</dbReference>
<comment type="caution">
    <text evidence="1">The sequence shown here is derived from an EMBL/GenBank/DDBJ whole genome shotgun (WGS) entry which is preliminary data.</text>
</comment>
<name>A0A0F9EY51_9ZZZZ</name>
<protein>
    <submittedName>
        <fullName evidence="1">Uncharacterized protein</fullName>
    </submittedName>
</protein>
<sequence>MEVYEKMNENNNHIGIINEVNGYTVNLIINKDEAPEPIYPLKTPMPVYLKDQKDNFYLMYEQNLLAPASDLPSLNILSESGMIILDPAKHFILKSALTSFQGSAVLISESGIIEPLSDVYILEKAEIVENWNQLGFRHLKLVAELLGSERFKIFMRVFSELLKEQVLSNDSIRSDLLINLVEIGDKKGINESSDYLHIIEKFMNEDAAVIVLDNKMEDIKALIKNKELKYGDLVSFTKENRIILAVIKDLGAIAKLDPLFAIENDIPTHFVKPLEMGMEGFMEGVAEIIENLNSRLDESFIKIPIATIPSTNQEYYL</sequence>
<reference evidence="1" key="1">
    <citation type="journal article" date="2015" name="Nature">
        <title>Complex archaea that bridge the gap between prokaryotes and eukaryotes.</title>
        <authorList>
            <person name="Spang A."/>
            <person name="Saw J.H."/>
            <person name="Jorgensen S.L."/>
            <person name="Zaremba-Niedzwiedzka K."/>
            <person name="Martijn J."/>
            <person name="Lind A.E."/>
            <person name="van Eijk R."/>
            <person name="Schleper C."/>
            <person name="Guy L."/>
            <person name="Ettema T.J."/>
        </authorList>
    </citation>
    <scope>NUCLEOTIDE SEQUENCE</scope>
</reference>
<accession>A0A0F9EY51</accession>
<dbReference type="AlphaFoldDB" id="A0A0F9EY51"/>